<dbReference type="InterPro" id="IPR035909">
    <property type="entry name" value="CheB_C"/>
</dbReference>
<dbReference type="GO" id="GO:0008984">
    <property type="term" value="F:protein-glutamate methylesterase activity"/>
    <property type="evidence" value="ECO:0007669"/>
    <property type="project" value="InterPro"/>
</dbReference>
<feature type="region of interest" description="Disordered" evidence="1">
    <location>
        <begin position="1"/>
        <end position="26"/>
    </location>
</feature>
<dbReference type="EMBL" id="CP068570">
    <property type="protein sequence ID" value="QQZ51432.1"/>
    <property type="molecule type" value="Genomic_DNA"/>
</dbReference>
<evidence type="ECO:0000259" key="2">
    <source>
        <dbReference type="Pfam" id="PF01339"/>
    </source>
</evidence>
<dbReference type="GO" id="GO:0006935">
    <property type="term" value="P:chemotaxis"/>
    <property type="evidence" value="ECO:0007669"/>
    <property type="project" value="InterPro"/>
</dbReference>
<reference evidence="3" key="1">
    <citation type="submission" date="2021-01" db="EMBL/GenBank/DDBJ databases">
        <title>Genome sequence of Phenylobacterium sp. 20VBR1 isolated from a valley glaceir, Ny-Alesund, Svalbard.</title>
        <authorList>
            <person name="Thomas F.A."/>
            <person name="Krishnan K.P."/>
            <person name="Sinha R.K."/>
        </authorList>
    </citation>
    <scope>NUCLEOTIDE SEQUENCE</scope>
    <source>
        <strain evidence="3">20VBR1</strain>
    </source>
</reference>
<protein>
    <recommendedName>
        <fullName evidence="2">CheB-type methylesterase domain-containing protein</fullName>
    </recommendedName>
</protein>
<dbReference type="InterPro" id="IPR000673">
    <property type="entry name" value="Sig_transdc_resp-reg_Me-estase"/>
</dbReference>
<organism evidence="3">
    <name type="scientific">Phenylobacterium glaciei</name>
    <dbReference type="NCBI Taxonomy" id="2803784"/>
    <lineage>
        <taxon>Bacteria</taxon>
        <taxon>Pseudomonadati</taxon>
        <taxon>Pseudomonadota</taxon>
        <taxon>Alphaproteobacteria</taxon>
        <taxon>Caulobacterales</taxon>
        <taxon>Caulobacteraceae</taxon>
        <taxon>Phenylobacterium</taxon>
    </lineage>
</organism>
<dbReference type="Gene3D" id="3.40.50.180">
    <property type="entry name" value="Methylesterase CheB, C-terminal domain"/>
    <property type="match status" value="1"/>
</dbReference>
<gene>
    <name evidence="3" type="ORF">JKL49_10665</name>
</gene>
<dbReference type="AlphaFoldDB" id="A0A974P5N6"/>
<evidence type="ECO:0000256" key="1">
    <source>
        <dbReference type="SAM" id="MobiDB-lite"/>
    </source>
</evidence>
<sequence>MRHKRRRGITIAQKLDTAGQPDMPQSAIDSGCIDFVLSPEGIAMEIRRIADGDPTSLT</sequence>
<proteinExistence type="predicted"/>
<accession>A0A974P5N6</accession>
<name>A0A974P5N6_9CAUL</name>
<dbReference type="Pfam" id="PF01339">
    <property type="entry name" value="CheB_methylest"/>
    <property type="match status" value="1"/>
</dbReference>
<evidence type="ECO:0000313" key="3">
    <source>
        <dbReference type="EMBL" id="QQZ51432.1"/>
    </source>
</evidence>
<dbReference type="SUPFAM" id="SSF52738">
    <property type="entry name" value="Methylesterase CheB, C-terminal domain"/>
    <property type="match status" value="1"/>
</dbReference>
<feature type="domain" description="CheB-type methylesterase" evidence="2">
    <location>
        <begin position="4"/>
        <end position="46"/>
    </location>
</feature>
<dbReference type="GO" id="GO:0005737">
    <property type="term" value="C:cytoplasm"/>
    <property type="evidence" value="ECO:0007669"/>
    <property type="project" value="InterPro"/>
</dbReference>
<dbReference type="GO" id="GO:0000156">
    <property type="term" value="F:phosphorelay response regulator activity"/>
    <property type="evidence" value="ECO:0007669"/>
    <property type="project" value="InterPro"/>
</dbReference>